<comment type="caution">
    <text evidence="3">The sequence shown here is derived from an EMBL/GenBank/DDBJ whole genome shotgun (WGS) entry which is preliminary data.</text>
</comment>
<reference evidence="3 4" key="1">
    <citation type="journal article" date="2021" name="DNA Res.">
        <title>Genome analysis of Candida subhashii reveals its hybrid nature and dual mitochondrial genome conformations.</title>
        <authorList>
            <person name="Mixao V."/>
            <person name="Hegedusova E."/>
            <person name="Saus E."/>
            <person name="Pryszcz L.P."/>
            <person name="Cillingova A."/>
            <person name="Nosek J."/>
            <person name="Gabaldon T."/>
        </authorList>
    </citation>
    <scope>NUCLEOTIDE SEQUENCE [LARGE SCALE GENOMIC DNA]</scope>
    <source>
        <strain evidence="3 4">CBS 10753</strain>
    </source>
</reference>
<feature type="compositionally biased region" description="Polar residues" evidence="1">
    <location>
        <begin position="257"/>
        <end position="269"/>
    </location>
</feature>
<dbReference type="AlphaFoldDB" id="A0A8J5QRW1"/>
<feature type="compositionally biased region" description="Pro residues" evidence="1">
    <location>
        <begin position="320"/>
        <end position="330"/>
    </location>
</feature>
<proteinExistence type="predicted"/>
<dbReference type="PROSITE" id="PS51322">
    <property type="entry name" value="UEV"/>
    <property type="match status" value="1"/>
</dbReference>
<dbReference type="RefSeq" id="XP_049265535.1">
    <property type="nucleotide sequence ID" value="XM_049410724.1"/>
</dbReference>
<evidence type="ECO:0000313" key="3">
    <source>
        <dbReference type="EMBL" id="KAG7665303.1"/>
    </source>
</evidence>
<dbReference type="InterPro" id="IPR008883">
    <property type="entry name" value="UEV_N"/>
</dbReference>
<evidence type="ECO:0000313" key="4">
    <source>
        <dbReference type="Proteomes" id="UP000694255"/>
    </source>
</evidence>
<sequence>MDQQAPLSEQVSNWLFNVIQPQYIYKQIVYGHVYQFLQFHLKKNLNFKIRTKVYTSSETGQSDLLINLFGTIKINDEISVPIEIWIPLTYPFIDNPVDKGVPRVFIIPDHSKNWYLKPGNQVDSQGRFYHPYLSAWYRECMANNQDSLRRFNLLELINITYQTVIAEPPICSQLPAMVSPNLTGSQLPPNLTGPQLPPKPARIPTVQSPPTRISPVQAPAFPTRSPSLSTSRITPVVPQQTTGPPPLPAKPPKIQSPHHTGNGTTSNTIPLKYQAPLPLPNQGPEPGPVPIRRPSSENFQYPRDSSASPLPPIGFQGRQQPPPPPPPAPPANLQAQRPMAYEHTQGMQQYQQYQQHEQQYKHPQHYTGNSMNQAQHAPVPKPEPIDLMDAESSERQISPIDTKRQEMLQQLSIKINSFLTDPTSQSINNEVPIINEQSNKVEALYNQLSHHYQQGLRNSQNLDDHLGYLTSQLTNLTNLNRDLSKLDELNSNSRDTVSTGLQSKIKLDELVIPDSPLVKQLYETVSEIKSIKDTIALISGGFHNQSEIINDSRLEICVKTVRNLGRELFWLELTKNEIADNIMHLRQH</sequence>
<feature type="domain" description="UEV" evidence="2">
    <location>
        <begin position="10"/>
        <end position="174"/>
    </location>
</feature>
<accession>A0A8J5QRW1</accession>
<feature type="region of interest" description="Disordered" evidence="1">
    <location>
        <begin position="185"/>
        <end position="382"/>
    </location>
</feature>
<gene>
    <name evidence="3" type="ORF">J8A68_000990</name>
</gene>
<evidence type="ECO:0000259" key="2">
    <source>
        <dbReference type="PROSITE" id="PS51322"/>
    </source>
</evidence>
<dbReference type="EMBL" id="JAGSYN010000050">
    <property type="protein sequence ID" value="KAG7665303.1"/>
    <property type="molecule type" value="Genomic_DNA"/>
</dbReference>
<evidence type="ECO:0000256" key="1">
    <source>
        <dbReference type="SAM" id="MobiDB-lite"/>
    </source>
</evidence>
<dbReference type="GO" id="GO:0000813">
    <property type="term" value="C:ESCRT I complex"/>
    <property type="evidence" value="ECO:0007669"/>
    <property type="project" value="TreeGrafter"/>
</dbReference>
<dbReference type="Pfam" id="PF09454">
    <property type="entry name" value="Vps23_core"/>
    <property type="match status" value="1"/>
</dbReference>
<dbReference type="PANTHER" id="PTHR23306">
    <property type="entry name" value="TUMOR SUSCEPTIBILITY GENE 101 PROTEIN-RELATED"/>
    <property type="match status" value="1"/>
</dbReference>
<name>A0A8J5QRW1_9ASCO</name>
<dbReference type="InterPro" id="IPR017916">
    <property type="entry name" value="SB_dom"/>
</dbReference>
<dbReference type="Pfam" id="PF05743">
    <property type="entry name" value="UEV"/>
    <property type="match status" value="1"/>
</dbReference>
<feature type="compositionally biased region" description="Polar residues" evidence="1">
    <location>
        <begin position="296"/>
        <end position="308"/>
    </location>
</feature>
<keyword evidence="4" id="KW-1185">Reference proteome</keyword>
<dbReference type="GO" id="GO:0015031">
    <property type="term" value="P:protein transport"/>
    <property type="evidence" value="ECO:0007669"/>
    <property type="project" value="InterPro"/>
</dbReference>
<dbReference type="InterPro" id="IPR052070">
    <property type="entry name" value="ESCRT-I_UEV_domain"/>
</dbReference>
<dbReference type="CDD" id="cd11685">
    <property type="entry name" value="UEV_TSG101-like"/>
    <property type="match status" value="1"/>
</dbReference>
<feature type="compositionally biased region" description="Low complexity" evidence="1">
    <location>
        <begin position="343"/>
        <end position="357"/>
    </location>
</feature>
<dbReference type="GO" id="GO:0043130">
    <property type="term" value="F:ubiquitin binding"/>
    <property type="evidence" value="ECO:0007669"/>
    <property type="project" value="TreeGrafter"/>
</dbReference>
<feature type="compositionally biased region" description="Polar residues" evidence="1">
    <location>
        <begin position="224"/>
        <end position="233"/>
    </location>
</feature>
<dbReference type="PANTHER" id="PTHR23306:SF3">
    <property type="entry name" value="TUMOR SUPPRESSOR PROTEIN 101"/>
    <property type="match status" value="1"/>
</dbReference>
<feature type="compositionally biased region" description="Pro residues" evidence="1">
    <location>
        <begin position="277"/>
        <end position="291"/>
    </location>
</feature>
<dbReference type="GeneID" id="73467791"/>
<protein>
    <submittedName>
        <fullName evidence="3">STP22</fullName>
    </submittedName>
</protein>
<organism evidence="3 4">
    <name type="scientific">[Candida] subhashii</name>
    <dbReference type="NCBI Taxonomy" id="561895"/>
    <lineage>
        <taxon>Eukaryota</taxon>
        <taxon>Fungi</taxon>
        <taxon>Dikarya</taxon>
        <taxon>Ascomycota</taxon>
        <taxon>Saccharomycotina</taxon>
        <taxon>Pichiomycetes</taxon>
        <taxon>Debaryomycetaceae</taxon>
        <taxon>Spathaspora</taxon>
    </lineage>
</organism>
<dbReference type="OrthoDB" id="306304at2759"/>
<dbReference type="Proteomes" id="UP000694255">
    <property type="component" value="Unassembled WGS sequence"/>
</dbReference>